<dbReference type="Proteomes" id="UP000324897">
    <property type="component" value="Chromosome 7"/>
</dbReference>
<dbReference type="AlphaFoldDB" id="A0A5J9U382"/>
<dbReference type="OrthoDB" id="4788989at2759"/>
<evidence type="ECO:0000256" key="4">
    <source>
        <dbReference type="PROSITE-ProRule" id="PRU00455"/>
    </source>
</evidence>
<evidence type="ECO:0000259" key="6">
    <source>
        <dbReference type="PROSITE" id="PS51081"/>
    </source>
</evidence>
<keyword evidence="5" id="KW-0812">Transmembrane</keyword>
<dbReference type="GO" id="GO:0061630">
    <property type="term" value="F:ubiquitin protein ligase activity"/>
    <property type="evidence" value="ECO:0007669"/>
    <property type="project" value="TreeGrafter"/>
</dbReference>
<dbReference type="Pfam" id="PF07231">
    <property type="entry name" value="Hs1pro-1_N"/>
    <property type="match status" value="1"/>
</dbReference>
<dbReference type="Gene3D" id="3.30.40.10">
    <property type="entry name" value="Zinc/RING finger domain, C3HC4 (zinc finger)"/>
    <property type="match status" value="1"/>
</dbReference>
<name>A0A5J9U382_9POAL</name>
<keyword evidence="3" id="KW-0862">Zinc</keyword>
<organism evidence="7 8">
    <name type="scientific">Eragrostis curvula</name>
    <name type="common">weeping love grass</name>
    <dbReference type="NCBI Taxonomy" id="38414"/>
    <lineage>
        <taxon>Eukaryota</taxon>
        <taxon>Viridiplantae</taxon>
        <taxon>Streptophyta</taxon>
        <taxon>Embryophyta</taxon>
        <taxon>Tracheophyta</taxon>
        <taxon>Spermatophyta</taxon>
        <taxon>Magnoliopsida</taxon>
        <taxon>Liliopsida</taxon>
        <taxon>Poales</taxon>
        <taxon>Poaceae</taxon>
        <taxon>PACMAD clade</taxon>
        <taxon>Chloridoideae</taxon>
        <taxon>Eragrostideae</taxon>
        <taxon>Eragrostidinae</taxon>
        <taxon>Eragrostis</taxon>
    </lineage>
</organism>
<dbReference type="UniPathway" id="UPA00143"/>
<dbReference type="InterPro" id="IPR052088">
    <property type="entry name" value="E3_ubiquitin-ligase_SINA"/>
</dbReference>
<dbReference type="GO" id="GO:0005737">
    <property type="term" value="C:cytoplasm"/>
    <property type="evidence" value="ECO:0007669"/>
    <property type="project" value="TreeGrafter"/>
</dbReference>
<dbReference type="InterPro" id="IPR013083">
    <property type="entry name" value="Znf_RING/FYVE/PHD"/>
</dbReference>
<dbReference type="SUPFAM" id="SSF49599">
    <property type="entry name" value="TRAF domain-like"/>
    <property type="match status" value="1"/>
</dbReference>
<dbReference type="PANTHER" id="PTHR10315:SF96">
    <property type="entry name" value="SIAH-TYPE DOMAIN-CONTAINING PROTEIN"/>
    <property type="match status" value="1"/>
</dbReference>
<dbReference type="InterPro" id="IPR013010">
    <property type="entry name" value="Znf_SIAH"/>
</dbReference>
<evidence type="ECO:0000313" key="7">
    <source>
        <dbReference type="EMBL" id="TVU17678.1"/>
    </source>
</evidence>
<comment type="caution">
    <text evidence="7">The sequence shown here is derived from an EMBL/GenBank/DDBJ whole genome shotgun (WGS) entry which is preliminary data.</text>
</comment>
<dbReference type="GO" id="GO:0006952">
    <property type="term" value="P:defense response"/>
    <property type="evidence" value="ECO:0007669"/>
    <property type="project" value="InterPro"/>
</dbReference>
<dbReference type="PROSITE" id="PS51081">
    <property type="entry name" value="ZF_SIAH"/>
    <property type="match status" value="1"/>
</dbReference>
<proteinExistence type="predicted"/>
<dbReference type="EMBL" id="RWGY01000029">
    <property type="protein sequence ID" value="TVU17678.1"/>
    <property type="molecule type" value="Genomic_DNA"/>
</dbReference>
<dbReference type="GO" id="GO:0008270">
    <property type="term" value="F:zinc ion binding"/>
    <property type="evidence" value="ECO:0007669"/>
    <property type="project" value="UniProtKB-KW"/>
</dbReference>
<gene>
    <name evidence="7" type="ORF">EJB05_33728</name>
</gene>
<keyword evidence="5" id="KW-1133">Transmembrane helix</keyword>
<dbReference type="Gramene" id="TVU17678">
    <property type="protein sequence ID" value="TVU17678"/>
    <property type="gene ID" value="EJB05_33728"/>
</dbReference>
<evidence type="ECO:0000256" key="2">
    <source>
        <dbReference type="ARBA" id="ARBA00022771"/>
    </source>
</evidence>
<feature type="domain" description="SIAH-type" evidence="6">
    <location>
        <begin position="252"/>
        <end position="310"/>
    </location>
</feature>
<evidence type="ECO:0000256" key="5">
    <source>
        <dbReference type="SAM" id="Phobius"/>
    </source>
</evidence>
<dbReference type="PANTHER" id="PTHR10315">
    <property type="entry name" value="E3 UBIQUITIN PROTEIN LIGASE SIAH"/>
    <property type="match status" value="1"/>
</dbReference>
<keyword evidence="8" id="KW-1185">Reference proteome</keyword>
<sequence length="457" mass="50844">MELSRLWQVTCFLECPGEGLVKLALQSLAITFRFMSVALSDPCCYASTRKLARRPAGGARSVGEGNRRDESPHSPHSCSLLLFLVFSPWAAANSIVLKKPSKAAVQRRKHPHPLRSSSSLDCLITAEARGSLLGVARAEKRQRLETEMVTVEDTDPFDCDVCCHPLKPPIFEVHVSIIFTLVFILVSGAFIHTDLWTILHLMHMRRRLQCDNGHPLCSSCRDKLAPVGKCHVCRISTRGYRRSRAMEHLVEALCVRCPNAANGCNVKLLYYDLAGHRQVCPHTPCHCPGETCSYVGTTKQLVEHITGSHGWPCTTRTDIVHKTPVRLQNGFNFLVVDHLGDAKDASITSTTGQFLFLLNVDLLPLGCAISVHCIRPHHSIDSQGLPSKAIKCLLSYSRWFDEPMFHHNLNSDLRVDFTDLSEGLPNQEMCFKFVIPKSALEDGVLESILVDVGFNIC</sequence>
<feature type="non-terminal residue" evidence="7">
    <location>
        <position position="1"/>
    </location>
</feature>
<dbReference type="InterPro" id="IPR009869">
    <property type="entry name" value="HSPRO1_N"/>
</dbReference>
<keyword evidence="1" id="KW-0479">Metal-binding</keyword>
<evidence type="ECO:0000256" key="3">
    <source>
        <dbReference type="ARBA" id="ARBA00022833"/>
    </source>
</evidence>
<dbReference type="GO" id="GO:0016567">
    <property type="term" value="P:protein ubiquitination"/>
    <property type="evidence" value="ECO:0007669"/>
    <property type="project" value="UniProtKB-UniPathway"/>
</dbReference>
<feature type="transmembrane region" description="Helical" evidence="5">
    <location>
        <begin position="173"/>
        <end position="199"/>
    </location>
</feature>
<protein>
    <recommendedName>
        <fullName evidence="6">SIAH-type domain-containing protein</fullName>
    </recommendedName>
</protein>
<evidence type="ECO:0000313" key="8">
    <source>
        <dbReference type="Proteomes" id="UP000324897"/>
    </source>
</evidence>
<keyword evidence="5" id="KW-0472">Membrane</keyword>
<reference evidence="7 8" key="1">
    <citation type="journal article" date="2019" name="Sci. Rep.">
        <title>A high-quality genome of Eragrostis curvula grass provides insights into Poaceae evolution and supports new strategies to enhance forage quality.</title>
        <authorList>
            <person name="Carballo J."/>
            <person name="Santos B.A.C.M."/>
            <person name="Zappacosta D."/>
            <person name="Garbus I."/>
            <person name="Selva J.P."/>
            <person name="Gallo C.A."/>
            <person name="Diaz A."/>
            <person name="Albertini E."/>
            <person name="Caccamo M."/>
            <person name="Echenique V."/>
        </authorList>
    </citation>
    <scope>NUCLEOTIDE SEQUENCE [LARGE SCALE GENOMIC DNA]</scope>
    <source>
        <strain evidence="8">cv. Victoria</strain>
        <tissue evidence="7">Leaf</tissue>
    </source>
</reference>
<accession>A0A5J9U382</accession>
<evidence type="ECO:0000256" key="1">
    <source>
        <dbReference type="ARBA" id="ARBA00022723"/>
    </source>
</evidence>
<keyword evidence="2 4" id="KW-0863">Zinc-finger</keyword>